<accession>A0A061RM79</accession>
<evidence type="ECO:0000256" key="3">
    <source>
        <dbReference type="SAM" id="MobiDB-lite"/>
    </source>
</evidence>
<dbReference type="PANTHER" id="PTHR12149:SF8">
    <property type="entry name" value="PROTEIN-RIBULOSAMINE 3-KINASE"/>
    <property type="match status" value="1"/>
</dbReference>
<dbReference type="InterPro" id="IPR011009">
    <property type="entry name" value="Kinase-like_dom_sf"/>
</dbReference>
<dbReference type="GO" id="GO:0016301">
    <property type="term" value="F:kinase activity"/>
    <property type="evidence" value="ECO:0007669"/>
    <property type="project" value="UniProtKB-KW"/>
</dbReference>
<gene>
    <name evidence="4" type="ORF">TSPGSL018_971</name>
</gene>
<dbReference type="PANTHER" id="PTHR12149">
    <property type="entry name" value="FRUCTOSAMINE 3 KINASE-RELATED PROTEIN"/>
    <property type="match status" value="1"/>
</dbReference>
<proteinExistence type="predicted"/>
<dbReference type="Pfam" id="PF03881">
    <property type="entry name" value="Fructosamin_kin"/>
    <property type="match status" value="1"/>
</dbReference>
<keyword evidence="4" id="KW-0418">Kinase</keyword>
<evidence type="ECO:0000313" key="4">
    <source>
        <dbReference type="EMBL" id="JAC71874.1"/>
    </source>
</evidence>
<feature type="compositionally biased region" description="Low complexity" evidence="3">
    <location>
        <begin position="170"/>
        <end position="221"/>
    </location>
</feature>
<feature type="region of interest" description="Disordered" evidence="3">
    <location>
        <begin position="159"/>
        <end position="234"/>
    </location>
</feature>
<dbReference type="InterPro" id="IPR016477">
    <property type="entry name" value="Fructo-/Ketosamine-3-kinase"/>
</dbReference>
<dbReference type="EC" id="2.7.1.172" evidence="1"/>
<sequence>MSRCFVSPSGAADWLRPQARPLIKQSLSSTPPPSLKYKSSVKTMSKKASSEAAVCEWIEGNLDCGKIVSHKFFGGSDWSSQYVYESEDGSKFFVKLALGRDVGMFEGEALALRAMYETDTLRIPKVYHYGSLSGGVPGGGGLRAAGSFIIMEHLDLRGRASSRRTPTRPPGSSASPSTTPAGARASPTPGGRTGSPSSATSGSCTSSASPGTGSSWPWGRSCAPSSTASSKASR</sequence>
<keyword evidence="4" id="KW-0808">Transferase</keyword>
<evidence type="ECO:0000256" key="2">
    <source>
        <dbReference type="ARBA" id="ARBA00048655"/>
    </source>
</evidence>
<dbReference type="SUPFAM" id="SSF56112">
    <property type="entry name" value="Protein kinase-like (PK-like)"/>
    <property type="match status" value="1"/>
</dbReference>
<evidence type="ECO:0000256" key="1">
    <source>
        <dbReference type="ARBA" id="ARBA00011961"/>
    </source>
</evidence>
<protein>
    <recommendedName>
        <fullName evidence="1">protein-ribulosamine 3-kinase</fullName>
        <ecNumber evidence="1">2.7.1.172</ecNumber>
    </recommendedName>
</protein>
<dbReference type="Gene3D" id="3.30.200.20">
    <property type="entry name" value="Phosphorylase Kinase, domain 1"/>
    <property type="match status" value="1"/>
</dbReference>
<dbReference type="EMBL" id="GBEZ01014180">
    <property type="protein sequence ID" value="JAC71874.1"/>
    <property type="molecule type" value="Transcribed_RNA"/>
</dbReference>
<dbReference type="GO" id="GO:0102193">
    <property type="term" value="F:protein-ribulosamine 3-kinase activity"/>
    <property type="evidence" value="ECO:0007669"/>
    <property type="project" value="UniProtKB-EC"/>
</dbReference>
<reference evidence="4" key="1">
    <citation type="submission" date="2014-05" db="EMBL/GenBank/DDBJ databases">
        <title>The transcriptome of the halophilic microalga Tetraselmis sp. GSL018 isolated from the Great Salt Lake, Utah.</title>
        <authorList>
            <person name="Jinkerson R.E."/>
            <person name="D'Adamo S."/>
            <person name="Posewitz M.C."/>
        </authorList>
    </citation>
    <scope>NUCLEOTIDE SEQUENCE</scope>
    <source>
        <strain evidence="4">GSL018</strain>
    </source>
</reference>
<organism evidence="4">
    <name type="scientific">Tetraselmis sp. GSL018</name>
    <dbReference type="NCBI Taxonomy" id="582737"/>
    <lineage>
        <taxon>Eukaryota</taxon>
        <taxon>Viridiplantae</taxon>
        <taxon>Chlorophyta</taxon>
        <taxon>core chlorophytes</taxon>
        <taxon>Chlorodendrophyceae</taxon>
        <taxon>Chlorodendrales</taxon>
        <taxon>Chlorodendraceae</taxon>
        <taxon>Tetraselmis</taxon>
    </lineage>
</organism>
<feature type="compositionally biased region" description="Polar residues" evidence="3">
    <location>
        <begin position="223"/>
        <end position="234"/>
    </location>
</feature>
<comment type="catalytic activity">
    <reaction evidence="2">
        <text>N(6)-D-ribulosyl-L-lysyl-[protein] + ATP = N(6)-(3-O-phospho-D-ribulosyl)-L-lysyl-[protein] + ADP + H(+)</text>
        <dbReference type="Rhea" id="RHEA:48432"/>
        <dbReference type="Rhea" id="RHEA-COMP:12103"/>
        <dbReference type="Rhea" id="RHEA-COMP:12104"/>
        <dbReference type="ChEBI" id="CHEBI:15378"/>
        <dbReference type="ChEBI" id="CHEBI:30616"/>
        <dbReference type="ChEBI" id="CHEBI:90418"/>
        <dbReference type="ChEBI" id="CHEBI:90420"/>
        <dbReference type="ChEBI" id="CHEBI:456216"/>
        <dbReference type="EC" id="2.7.1.172"/>
    </reaction>
    <physiologicalReaction direction="left-to-right" evidence="2">
        <dbReference type="Rhea" id="RHEA:48433"/>
    </physiologicalReaction>
</comment>
<name>A0A061RM79_9CHLO</name>
<dbReference type="AlphaFoldDB" id="A0A061RM79"/>